<feature type="compositionally biased region" description="Polar residues" evidence="1">
    <location>
        <begin position="24"/>
        <end position="34"/>
    </location>
</feature>
<evidence type="ECO:0000313" key="4">
    <source>
        <dbReference type="Proteomes" id="UP001153076"/>
    </source>
</evidence>
<comment type="caution">
    <text evidence="3">The sequence shown here is derived from an EMBL/GenBank/DDBJ whole genome shotgun (WGS) entry which is preliminary data.</text>
</comment>
<dbReference type="Proteomes" id="UP001153076">
    <property type="component" value="Unassembled WGS sequence"/>
</dbReference>
<dbReference type="InterPro" id="IPR025558">
    <property type="entry name" value="DUF4283"/>
</dbReference>
<dbReference type="PANTHER" id="PTHR33233:SF14">
    <property type="entry name" value="ENDONUCLEASE_EXONUCLEASE_PHOSPHATASE"/>
    <property type="match status" value="1"/>
</dbReference>
<evidence type="ECO:0000313" key="3">
    <source>
        <dbReference type="EMBL" id="KAJ8420559.1"/>
    </source>
</evidence>
<feature type="compositionally biased region" description="Basic residues" evidence="1">
    <location>
        <begin position="1"/>
        <end position="10"/>
    </location>
</feature>
<gene>
    <name evidence="3" type="ORF">Cgig2_003555</name>
</gene>
<keyword evidence="4" id="KW-1185">Reference proteome</keyword>
<accession>A0A9Q1JG04</accession>
<feature type="domain" description="DUF4283" evidence="2">
    <location>
        <begin position="93"/>
        <end position="170"/>
    </location>
</feature>
<proteinExistence type="predicted"/>
<organism evidence="3 4">
    <name type="scientific">Carnegiea gigantea</name>
    <dbReference type="NCBI Taxonomy" id="171969"/>
    <lineage>
        <taxon>Eukaryota</taxon>
        <taxon>Viridiplantae</taxon>
        <taxon>Streptophyta</taxon>
        <taxon>Embryophyta</taxon>
        <taxon>Tracheophyta</taxon>
        <taxon>Spermatophyta</taxon>
        <taxon>Magnoliopsida</taxon>
        <taxon>eudicotyledons</taxon>
        <taxon>Gunneridae</taxon>
        <taxon>Pentapetalae</taxon>
        <taxon>Caryophyllales</taxon>
        <taxon>Cactineae</taxon>
        <taxon>Cactaceae</taxon>
        <taxon>Cactoideae</taxon>
        <taxon>Echinocereeae</taxon>
        <taxon>Carnegiea</taxon>
    </lineage>
</organism>
<dbReference type="EMBL" id="JAKOGI010003341">
    <property type="protein sequence ID" value="KAJ8420559.1"/>
    <property type="molecule type" value="Genomic_DNA"/>
</dbReference>
<evidence type="ECO:0000259" key="2">
    <source>
        <dbReference type="Pfam" id="PF14111"/>
    </source>
</evidence>
<dbReference type="PANTHER" id="PTHR33233">
    <property type="entry name" value="ENDONUCLEASE/EXONUCLEASE/PHOSPHATASE"/>
    <property type="match status" value="1"/>
</dbReference>
<dbReference type="OrthoDB" id="1939300at2759"/>
<feature type="region of interest" description="Disordered" evidence="1">
    <location>
        <begin position="1"/>
        <end position="45"/>
    </location>
</feature>
<dbReference type="Pfam" id="PF14111">
    <property type="entry name" value="DUF4283"/>
    <property type="match status" value="1"/>
</dbReference>
<sequence>MARGGKRGRPRAQTGPLASPEPSIINQPAVQTPASIPHPEPTPVQNRINGTVARPTYASLVDPDDGTALAFFPVSDINGVKCAKVELEDIEEENAVIYCVLGANPPITVIEGFAKLIWKDYAINKVVLVKKGLYLVRFEDYQDTFKVIQKGFYLFYQKPFIVKPWTPEIEINTEAIASLPILALVIKYWELNSLSKTGSMLGIPLKTDRYAKEKVMLKYARLLVEMSLEGQFPECIEFANEKGVLIRKMVQYEWLPIKCTYCKMFGHSQEGCRKKDP</sequence>
<reference evidence="3" key="1">
    <citation type="submission" date="2022-04" db="EMBL/GenBank/DDBJ databases">
        <title>Carnegiea gigantea Genome sequencing and assembly v2.</title>
        <authorList>
            <person name="Copetti D."/>
            <person name="Sanderson M.J."/>
            <person name="Burquez A."/>
            <person name="Wojciechowski M.F."/>
        </authorList>
    </citation>
    <scope>NUCLEOTIDE SEQUENCE</scope>
    <source>
        <strain evidence="3">SGP5-SGP5p</strain>
        <tissue evidence="3">Aerial part</tissue>
    </source>
</reference>
<name>A0A9Q1JG04_9CARY</name>
<evidence type="ECO:0000256" key="1">
    <source>
        <dbReference type="SAM" id="MobiDB-lite"/>
    </source>
</evidence>
<dbReference type="AlphaFoldDB" id="A0A9Q1JG04"/>
<protein>
    <recommendedName>
        <fullName evidence="2">DUF4283 domain-containing protein</fullName>
    </recommendedName>
</protein>